<keyword evidence="3" id="KW-1185">Reference proteome</keyword>
<name>A0A662Z2C7_9STAP</name>
<dbReference type="RefSeq" id="WP_091474358.1">
    <property type="nucleotide sequence ID" value="NZ_JBHSAR010000004.1"/>
</dbReference>
<keyword evidence="1" id="KW-0812">Transmembrane</keyword>
<proteinExistence type="predicted"/>
<evidence type="ECO:0000313" key="2">
    <source>
        <dbReference type="EMBL" id="SEV94459.1"/>
    </source>
</evidence>
<evidence type="ECO:0008006" key="4">
    <source>
        <dbReference type="Google" id="ProtNLM"/>
    </source>
</evidence>
<protein>
    <recommendedName>
        <fullName evidence="4">Membrane protein YqaA, SNARE-associated domain</fullName>
    </recommendedName>
</protein>
<evidence type="ECO:0000313" key="3">
    <source>
        <dbReference type="Proteomes" id="UP000243605"/>
    </source>
</evidence>
<dbReference type="AlphaFoldDB" id="A0A662Z2C7"/>
<dbReference type="EMBL" id="FOIT01000002">
    <property type="protein sequence ID" value="SEV94459.1"/>
    <property type="molecule type" value="Genomic_DNA"/>
</dbReference>
<feature type="transmembrane region" description="Helical" evidence="1">
    <location>
        <begin position="40"/>
        <end position="60"/>
    </location>
</feature>
<gene>
    <name evidence="2" type="ORF">SAMN05192557_0925</name>
</gene>
<feature type="transmembrane region" description="Helical" evidence="1">
    <location>
        <begin position="132"/>
        <end position="150"/>
    </location>
</feature>
<feature type="transmembrane region" description="Helical" evidence="1">
    <location>
        <begin position="6"/>
        <end position="28"/>
    </location>
</feature>
<feature type="transmembrane region" description="Helical" evidence="1">
    <location>
        <begin position="156"/>
        <end position="176"/>
    </location>
</feature>
<accession>A0A662Z2C7</accession>
<organism evidence="2 3">
    <name type="scientific">Aliicoccus persicus</name>
    <dbReference type="NCBI Taxonomy" id="930138"/>
    <lineage>
        <taxon>Bacteria</taxon>
        <taxon>Bacillati</taxon>
        <taxon>Bacillota</taxon>
        <taxon>Bacilli</taxon>
        <taxon>Bacillales</taxon>
        <taxon>Staphylococcaceae</taxon>
        <taxon>Aliicoccus</taxon>
    </lineage>
</organism>
<reference evidence="2 3" key="1">
    <citation type="submission" date="2016-10" db="EMBL/GenBank/DDBJ databases">
        <authorList>
            <person name="Varghese N."/>
            <person name="Submissions S."/>
        </authorList>
    </citation>
    <scope>NUCLEOTIDE SEQUENCE [LARGE SCALE GENOMIC DNA]</scope>
    <source>
        <strain evidence="2 3">IBRC-M10081</strain>
    </source>
</reference>
<keyword evidence="1" id="KW-1133">Transmembrane helix</keyword>
<dbReference type="Proteomes" id="UP000243605">
    <property type="component" value="Unassembled WGS sequence"/>
</dbReference>
<evidence type="ECO:0000256" key="1">
    <source>
        <dbReference type="SAM" id="Phobius"/>
    </source>
</evidence>
<sequence>MFMVIAIFIWGFAESTLFFIIPDVLLSLYAIQKNGFVRVILANFICVLGAIVGGTITYSLSAGGTDLINVLMNVPAIHPHMVEHVHEQLSSNVFVALITGPLFGVPYKIFASVAPEYTSLAIFLMVSIPARLARFLFISILSYMLSHYVFKQLSMTAKYCVWSAVWLIGYGIYFCIIGF</sequence>
<feature type="transmembrane region" description="Helical" evidence="1">
    <location>
        <begin position="89"/>
        <end position="111"/>
    </location>
</feature>
<keyword evidence="1" id="KW-0472">Membrane</keyword>